<protein>
    <submittedName>
        <fullName evidence="8">Syntaxin-11b.1</fullName>
    </submittedName>
</protein>
<dbReference type="SMART" id="SM00503">
    <property type="entry name" value="SynN"/>
    <property type="match status" value="1"/>
</dbReference>
<organism evidence="7 8">
    <name type="scientific">Notothenia coriiceps</name>
    <name type="common">black rockcod</name>
    <dbReference type="NCBI Taxonomy" id="8208"/>
    <lineage>
        <taxon>Eukaryota</taxon>
        <taxon>Metazoa</taxon>
        <taxon>Chordata</taxon>
        <taxon>Craniata</taxon>
        <taxon>Vertebrata</taxon>
        <taxon>Euteleostomi</taxon>
        <taxon>Actinopterygii</taxon>
        <taxon>Neopterygii</taxon>
        <taxon>Teleostei</taxon>
        <taxon>Neoteleostei</taxon>
        <taxon>Acanthomorphata</taxon>
        <taxon>Eupercaria</taxon>
        <taxon>Perciformes</taxon>
        <taxon>Notothenioidei</taxon>
        <taxon>Nototheniidae</taxon>
        <taxon>Notothenia</taxon>
    </lineage>
</organism>
<evidence type="ECO:0000256" key="5">
    <source>
        <dbReference type="ARBA" id="ARBA00023136"/>
    </source>
</evidence>
<proteinExistence type="inferred from homology"/>
<dbReference type="GO" id="GO:0005484">
    <property type="term" value="F:SNAP receptor activity"/>
    <property type="evidence" value="ECO:0007669"/>
    <property type="project" value="TreeGrafter"/>
</dbReference>
<evidence type="ECO:0000259" key="6">
    <source>
        <dbReference type="PROSITE" id="PS50192"/>
    </source>
</evidence>
<reference evidence="8" key="1">
    <citation type="submission" date="2025-08" db="UniProtKB">
        <authorList>
            <consortium name="RefSeq"/>
        </authorList>
    </citation>
    <scope>IDENTIFICATION</scope>
    <source>
        <tissue evidence="8">Muscle</tissue>
    </source>
</reference>
<gene>
    <name evidence="8" type="primary">stx11b.1</name>
</gene>
<dbReference type="SMART" id="SM00397">
    <property type="entry name" value="t_SNARE"/>
    <property type="match status" value="1"/>
</dbReference>
<comment type="similarity">
    <text evidence="2">Belongs to the syntaxin family.</text>
</comment>
<dbReference type="PANTHER" id="PTHR19957">
    <property type="entry name" value="SYNTAXIN"/>
    <property type="match status" value="1"/>
</dbReference>
<dbReference type="InterPro" id="IPR010989">
    <property type="entry name" value="SNARE"/>
</dbReference>
<feature type="domain" description="T-SNARE coiled-coil homology" evidence="6">
    <location>
        <begin position="215"/>
        <end position="277"/>
    </location>
</feature>
<dbReference type="AlphaFoldDB" id="A0A6I9PLQ8"/>
<keyword evidence="4" id="KW-0175">Coiled coil</keyword>
<dbReference type="FunFam" id="1.20.58.70:FF:000042">
    <property type="entry name" value="Syntaxin 11b, tandem duplicate 2"/>
    <property type="match status" value="1"/>
</dbReference>
<dbReference type="FunFam" id="1.20.5.110:FF:000022">
    <property type="entry name" value="Syntaxin 19"/>
    <property type="match status" value="1"/>
</dbReference>
<dbReference type="OrthoDB" id="10255013at2759"/>
<dbReference type="PROSITE" id="PS50192">
    <property type="entry name" value="T_SNARE"/>
    <property type="match status" value="1"/>
</dbReference>
<dbReference type="InterPro" id="IPR006011">
    <property type="entry name" value="Syntaxin_N"/>
</dbReference>
<dbReference type="GO" id="GO:0008021">
    <property type="term" value="C:synaptic vesicle"/>
    <property type="evidence" value="ECO:0007669"/>
    <property type="project" value="TreeGrafter"/>
</dbReference>
<dbReference type="CDD" id="cd15848">
    <property type="entry name" value="SNARE_syntaxin1-like"/>
    <property type="match status" value="1"/>
</dbReference>
<dbReference type="GO" id="GO:0031201">
    <property type="term" value="C:SNARE complex"/>
    <property type="evidence" value="ECO:0007669"/>
    <property type="project" value="TreeGrafter"/>
</dbReference>
<dbReference type="CDD" id="cd00179">
    <property type="entry name" value="SynN"/>
    <property type="match status" value="1"/>
</dbReference>
<evidence type="ECO:0000256" key="4">
    <source>
        <dbReference type="ARBA" id="ARBA00023054"/>
    </source>
</evidence>
<keyword evidence="5" id="KW-0472">Membrane</keyword>
<dbReference type="Gene3D" id="1.20.58.70">
    <property type="match status" value="1"/>
</dbReference>
<dbReference type="CTD" id="393836"/>
<evidence type="ECO:0000256" key="2">
    <source>
        <dbReference type="ARBA" id="ARBA00009063"/>
    </source>
</evidence>
<dbReference type="KEGG" id="ncc:104962358"/>
<evidence type="ECO:0000256" key="3">
    <source>
        <dbReference type="ARBA" id="ARBA00022448"/>
    </source>
</evidence>
<dbReference type="RefSeq" id="XP_010789097.1">
    <property type="nucleotide sequence ID" value="XM_010790795.1"/>
</dbReference>
<dbReference type="GO" id="GO:0048278">
    <property type="term" value="P:vesicle docking"/>
    <property type="evidence" value="ECO:0007669"/>
    <property type="project" value="TreeGrafter"/>
</dbReference>
<keyword evidence="7" id="KW-1185">Reference proteome</keyword>
<dbReference type="GO" id="GO:0048787">
    <property type="term" value="C:presynaptic active zone membrane"/>
    <property type="evidence" value="ECO:0007669"/>
    <property type="project" value="TreeGrafter"/>
</dbReference>
<dbReference type="InterPro" id="IPR045242">
    <property type="entry name" value="Syntaxin"/>
</dbReference>
<comment type="subcellular location">
    <subcellularLocation>
        <location evidence="1">Endomembrane system</location>
        <topology evidence="1">Peripheral membrane protein</topology>
    </subcellularLocation>
</comment>
<dbReference type="Proteomes" id="UP000504611">
    <property type="component" value="Unplaced"/>
</dbReference>
<dbReference type="PANTHER" id="PTHR19957:SF136">
    <property type="entry name" value="SYNTAXIN 11B, TANDEM DUPLICATE 1-RELATED"/>
    <property type="match status" value="1"/>
</dbReference>
<name>A0A6I9PLQ8_9TELE</name>
<evidence type="ECO:0000313" key="8">
    <source>
        <dbReference type="RefSeq" id="XP_010789097.1"/>
    </source>
</evidence>
<dbReference type="Pfam" id="PF00804">
    <property type="entry name" value="Syntaxin"/>
    <property type="match status" value="1"/>
</dbReference>
<dbReference type="GO" id="GO:0000149">
    <property type="term" value="F:SNARE binding"/>
    <property type="evidence" value="ECO:0007669"/>
    <property type="project" value="TreeGrafter"/>
</dbReference>
<keyword evidence="3" id="KW-0813">Transport</keyword>
<sequence>MRDRLSNLQEMSSEPVEQMEYAESTVSEAFSTVDLEEELTHEAVVFDNSPALDEVFSSSQDIHREVQLIRLDIKRLREHNSRMVGGVTTMSTIKRNSNAIGADIKSRAEEVLARLQVMDGKAKKLEEEFGSNSAVTRIARTQYASLSNGFRDTMFDYNEAEMSHRENCKAQIQRQMEIVGREVTGEEVEEMIEKGQLHIFNDNIMAEGKTARSALSQIEKRHQELIDLESRIQGIHEIFLDIAMLVEEQGPMLNAIQTNVQKTDESIQEALVKLGRAQRHDKNNPFKKMFCSCFPCVD</sequence>
<dbReference type="GO" id="GO:0031629">
    <property type="term" value="P:synaptic vesicle fusion to presynaptic active zone membrane"/>
    <property type="evidence" value="ECO:0007669"/>
    <property type="project" value="TreeGrafter"/>
</dbReference>
<evidence type="ECO:0000256" key="1">
    <source>
        <dbReference type="ARBA" id="ARBA00004184"/>
    </source>
</evidence>
<dbReference type="GO" id="GO:0006886">
    <property type="term" value="P:intracellular protein transport"/>
    <property type="evidence" value="ECO:0007669"/>
    <property type="project" value="TreeGrafter"/>
</dbReference>
<evidence type="ECO:0000313" key="7">
    <source>
        <dbReference type="Proteomes" id="UP000504611"/>
    </source>
</evidence>
<accession>A0A6I9PLQ8</accession>
<dbReference type="SUPFAM" id="SSF47661">
    <property type="entry name" value="t-snare proteins"/>
    <property type="match status" value="1"/>
</dbReference>
<dbReference type="InterPro" id="IPR000727">
    <property type="entry name" value="T_SNARE_dom"/>
</dbReference>
<dbReference type="Gene3D" id="1.20.5.110">
    <property type="match status" value="1"/>
</dbReference>